<name>A0A0M3HKG9_ASCLU</name>
<evidence type="ECO:0000313" key="3">
    <source>
        <dbReference type="WBParaSite" id="ALUE_0000201401-mRNA-1"/>
    </source>
</evidence>
<keyword evidence="2" id="KW-1185">Reference proteome</keyword>
<dbReference type="Proteomes" id="UP000036681">
    <property type="component" value="Unplaced"/>
</dbReference>
<keyword evidence="1" id="KW-0812">Transmembrane</keyword>
<evidence type="ECO:0000256" key="1">
    <source>
        <dbReference type="SAM" id="Phobius"/>
    </source>
</evidence>
<organism evidence="2 3">
    <name type="scientific">Ascaris lumbricoides</name>
    <name type="common">Giant roundworm</name>
    <dbReference type="NCBI Taxonomy" id="6252"/>
    <lineage>
        <taxon>Eukaryota</taxon>
        <taxon>Metazoa</taxon>
        <taxon>Ecdysozoa</taxon>
        <taxon>Nematoda</taxon>
        <taxon>Chromadorea</taxon>
        <taxon>Rhabditida</taxon>
        <taxon>Spirurina</taxon>
        <taxon>Ascaridomorpha</taxon>
        <taxon>Ascaridoidea</taxon>
        <taxon>Ascarididae</taxon>
        <taxon>Ascaris</taxon>
    </lineage>
</organism>
<accession>A0A0M3HKG9</accession>
<proteinExistence type="predicted"/>
<reference evidence="3" key="1">
    <citation type="submission" date="2017-02" db="UniProtKB">
        <authorList>
            <consortium name="WormBaseParasite"/>
        </authorList>
    </citation>
    <scope>IDENTIFICATION</scope>
</reference>
<protein>
    <submittedName>
        <fullName evidence="3">Uncharacterized protein</fullName>
    </submittedName>
</protein>
<dbReference type="WBParaSite" id="ALUE_0000201401-mRNA-1">
    <property type="protein sequence ID" value="ALUE_0000201401-mRNA-1"/>
    <property type="gene ID" value="ALUE_0000201401"/>
</dbReference>
<keyword evidence="1" id="KW-1133">Transmembrane helix</keyword>
<feature type="transmembrane region" description="Helical" evidence="1">
    <location>
        <begin position="20"/>
        <end position="45"/>
    </location>
</feature>
<sequence length="55" mass="6028">MRCFSFMSRFATEMCYCGISVFLIIGAVVSTIVLLGGLSTGSCLTQRGKWSTLRK</sequence>
<keyword evidence="1" id="KW-0472">Membrane</keyword>
<dbReference type="AlphaFoldDB" id="A0A0M3HKG9"/>
<evidence type="ECO:0000313" key="2">
    <source>
        <dbReference type="Proteomes" id="UP000036681"/>
    </source>
</evidence>